<keyword evidence="4" id="KW-1185">Reference proteome</keyword>
<dbReference type="PROSITE" id="PS00636">
    <property type="entry name" value="DNAJ_1"/>
    <property type="match status" value="1"/>
</dbReference>
<feature type="compositionally biased region" description="Pro residues" evidence="1">
    <location>
        <begin position="1"/>
        <end position="10"/>
    </location>
</feature>
<dbReference type="AlphaFoldDB" id="A0A3N4I595"/>
<feature type="compositionally biased region" description="Polar residues" evidence="1">
    <location>
        <begin position="13"/>
        <end position="22"/>
    </location>
</feature>
<dbReference type="Pfam" id="PF23302">
    <property type="entry name" value="HTH_DNAJC9"/>
    <property type="match status" value="1"/>
</dbReference>
<dbReference type="InterPro" id="IPR001623">
    <property type="entry name" value="DnaJ_domain"/>
</dbReference>
<dbReference type="InterPro" id="IPR036869">
    <property type="entry name" value="J_dom_sf"/>
</dbReference>
<dbReference type="OrthoDB" id="110024at2759"/>
<evidence type="ECO:0000256" key="1">
    <source>
        <dbReference type="SAM" id="MobiDB-lite"/>
    </source>
</evidence>
<feature type="compositionally biased region" description="Basic residues" evidence="1">
    <location>
        <begin position="275"/>
        <end position="288"/>
    </location>
</feature>
<dbReference type="EMBL" id="ML119733">
    <property type="protein sequence ID" value="RPA77014.1"/>
    <property type="molecule type" value="Genomic_DNA"/>
</dbReference>
<organism evidence="3 4">
    <name type="scientific">Ascobolus immersus RN42</name>
    <dbReference type="NCBI Taxonomy" id="1160509"/>
    <lineage>
        <taxon>Eukaryota</taxon>
        <taxon>Fungi</taxon>
        <taxon>Dikarya</taxon>
        <taxon>Ascomycota</taxon>
        <taxon>Pezizomycotina</taxon>
        <taxon>Pezizomycetes</taxon>
        <taxon>Pezizales</taxon>
        <taxon>Ascobolaceae</taxon>
        <taxon>Ascobolus</taxon>
    </lineage>
</organism>
<feature type="compositionally biased region" description="Basic and acidic residues" evidence="1">
    <location>
        <begin position="194"/>
        <end position="220"/>
    </location>
</feature>
<reference evidence="3 4" key="1">
    <citation type="journal article" date="2018" name="Nat. Ecol. Evol.">
        <title>Pezizomycetes genomes reveal the molecular basis of ectomycorrhizal truffle lifestyle.</title>
        <authorList>
            <person name="Murat C."/>
            <person name="Payen T."/>
            <person name="Noel B."/>
            <person name="Kuo A."/>
            <person name="Morin E."/>
            <person name="Chen J."/>
            <person name="Kohler A."/>
            <person name="Krizsan K."/>
            <person name="Balestrini R."/>
            <person name="Da Silva C."/>
            <person name="Montanini B."/>
            <person name="Hainaut M."/>
            <person name="Levati E."/>
            <person name="Barry K.W."/>
            <person name="Belfiori B."/>
            <person name="Cichocki N."/>
            <person name="Clum A."/>
            <person name="Dockter R.B."/>
            <person name="Fauchery L."/>
            <person name="Guy J."/>
            <person name="Iotti M."/>
            <person name="Le Tacon F."/>
            <person name="Lindquist E.A."/>
            <person name="Lipzen A."/>
            <person name="Malagnac F."/>
            <person name="Mello A."/>
            <person name="Molinier V."/>
            <person name="Miyauchi S."/>
            <person name="Poulain J."/>
            <person name="Riccioni C."/>
            <person name="Rubini A."/>
            <person name="Sitrit Y."/>
            <person name="Splivallo R."/>
            <person name="Traeger S."/>
            <person name="Wang M."/>
            <person name="Zifcakova L."/>
            <person name="Wipf D."/>
            <person name="Zambonelli A."/>
            <person name="Paolocci F."/>
            <person name="Nowrousian M."/>
            <person name="Ottonello S."/>
            <person name="Baldrian P."/>
            <person name="Spatafora J.W."/>
            <person name="Henrissat B."/>
            <person name="Nagy L.G."/>
            <person name="Aury J.M."/>
            <person name="Wincker P."/>
            <person name="Grigoriev I.V."/>
            <person name="Bonfante P."/>
            <person name="Martin F.M."/>
        </authorList>
    </citation>
    <scope>NUCLEOTIDE SEQUENCE [LARGE SCALE GENOMIC DNA]</scope>
    <source>
        <strain evidence="3 4">RN42</strain>
    </source>
</reference>
<dbReference type="PRINTS" id="PR00625">
    <property type="entry name" value="JDOMAIN"/>
</dbReference>
<dbReference type="InterPro" id="IPR052594">
    <property type="entry name" value="J_domain-containing_protein"/>
</dbReference>
<proteinExistence type="predicted"/>
<dbReference type="PANTHER" id="PTHR44144:SF1">
    <property type="entry name" value="DNAJ HOMOLOG SUBFAMILY C MEMBER 9"/>
    <property type="match status" value="1"/>
</dbReference>
<feature type="region of interest" description="Disordered" evidence="1">
    <location>
        <begin position="194"/>
        <end position="228"/>
    </location>
</feature>
<dbReference type="PROSITE" id="PS50076">
    <property type="entry name" value="DNAJ_2"/>
    <property type="match status" value="1"/>
</dbReference>
<dbReference type="Pfam" id="PF00226">
    <property type="entry name" value="DnaJ"/>
    <property type="match status" value="1"/>
</dbReference>
<name>A0A3N4I595_ASCIM</name>
<dbReference type="GO" id="GO:0005737">
    <property type="term" value="C:cytoplasm"/>
    <property type="evidence" value="ECO:0007669"/>
    <property type="project" value="TreeGrafter"/>
</dbReference>
<evidence type="ECO:0000313" key="3">
    <source>
        <dbReference type="EMBL" id="RPA77014.1"/>
    </source>
</evidence>
<evidence type="ECO:0000313" key="4">
    <source>
        <dbReference type="Proteomes" id="UP000275078"/>
    </source>
</evidence>
<dbReference type="InterPro" id="IPR056453">
    <property type="entry name" value="HTH_DNAJC9"/>
</dbReference>
<sequence>MSTTPSPEPDFNPYTTLGLTAPSNPAEIRKAYLKLSLQHHPDKNPNDPSAKTTFQTIVLAYSILSDPIRKNLYDTTGLTGEEGHDSDGFNWKEFYDACFAESVSAEKVEEFKKSYQGSDEERADLLRIYQEGEGDWEYIHEHVLCSEVEADEERFRTILKEAIKEGEVEEYPAFKKGNTKAAIKKRLAAAKGEQKEAEEWAKEKGVHEELFGSKKGKSGEEGLAALIRKRQEGRMNGFLAGLEAKYGGGEKPKKAATGRKRKTENVSGGEDKPKKTGNGKKRKTRSTE</sequence>
<feature type="region of interest" description="Disordered" evidence="1">
    <location>
        <begin position="241"/>
        <end position="288"/>
    </location>
</feature>
<dbReference type="Gene3D" id="1.10.287.110">
    <property type="entry name" value="DnaJ domain"/>
    <property type="match status" value="1"/>
</dbReference>
<feature type="region of interest" description="Disordered" evidence="1">
    <location>
        <begin position="1"/>
        <end position="22"/>
    </location>
</feature>
<dbReference type="CDD" id="cd06257">
    <property type="entry name" value="DnaJ"/>
    <property type="match status" value="1"/>
</dbReference>
<gene>
    <name evidence="3" type="ORF">BJ508DRAFT_310535</name>
</gene>
<evidence type="ECO:0000259" key="2">
    <source>
        <dbReference type="PROSITE" id="PS50076"/>
    </source>
</evidence>
<accession>A0A3N4I595</accession>
<dbReference type="GO" id="GO:0031072">
    <property type="term" value="F:heat shock protein binding"/>
    <property type="evidence" value="ECO:0007669"/>
    <property type="project" value="TreeGrafter"/>
</dbReference>
<feature type="domain" description="J" evidence="2">
    <location>
        <begin position="12"/>
        <end position="77"/>
    </location>
</feature>
<protein>
    <submittedName>
        <fullName evidence="3">DnaJ-domain-containing protein</fullName>
    </submittedName>
</protein>
<dbReference type="Proteomes" id="UP000275078">
    <property type="component" value="Unassembled WGS sequence"/>
</dbReference>
<dbReference type="GO" id="GO:0005634">
    <property type="term" value="C:nucleus"/>
    <property type="evidence" value="ECO:0007669"/>
    <property type="project" value="TreeGrafter"/>
</dbReference>
<dbReference type="InterPro" id="IPR018253">
    <property type="entry name" value="DnaJ_domain_CS"/>
</dbReference>
<dbReference type="SUPFAM" id="SSF46565">
    <property type="entry name" value="Chaperone J-domain"/>
    <property type="match status" value="1"/>
</dbReference>
<dbReference type="PANTHER" id="PTHR44144">
    <property type="entry name" value="DNAJ HOMOLOG SUBFAMILY C MEMBER 9"/>
    <property type="match status" value="1"/>
</dbReference>
<dbReference type="SMART" id="SM00271">
    <property type="entry name" value="DnaJ"/>
    <property type="match status" value="1"/>
</dbReference>